<dbReference type="Proteomes" id="UP001485043">
    <property type="component" value="Unassembled WGS sequence"/>
</dbReference>
<proteinExistence type="predicted"/>
<reference evidence="1 2" key="1">
    <citation type="journal article" date="2024" name="Nat. Commun.">
        <title>Phylogenomics reveals the evolutionary origins of lichenization in chlorophyte algae.</title>
        <authorList>
            <person name="Puginier C."/>
            <person name="Libourel C."/>
            <person name="Otte J."/>
            <person name="Skaloud P."/>
            <person name="Haon M."/>
            <person name="Grisel S."/>
            <person name="Petersen M."/>
            <person name="Berrin J.G."/>
            <person name="Delaux P.M."/>
            <person name="Dal Grande F."/>
            <person name="Keller J."/>
        </authorList>
    </citation>
    <scope>NUCLEOTIDE SEQUENCE [LARGE SCALE GENOMIC DNA]</scope>
    <source>
        <strain evidence="1 2">SAG 2523</strain>
    </source>
</reference>
<protein>
    <submittedName>
        <fullName evidence="1">Uncharacterized protein</fullName>
    </submittedName>
</protein>
<evidence type="ECO:0000313" key="2">
    <source>
        <dbReference type="Proteomes" id="UP001485043"/>
    </source>
</evidence>
<evidence type="ECO:0000313" key="1">
    <source>
        <dbReference type="EMBL" id="KAK9863111.1"/>
    </source>
</evidence>
<keyword evidence="2" id="KW-1185">Reference proteome</keyword>
<accession>A0AAW1T028</accession>
<comment type="caution">
    <text evidence="1">The sequence shown here is derived from an EMBL/GenBank/DDBJ whole genome shotgun (WGS) entry which is preliminary data.</text>
</comment>
<dbReference type="AlphaFoldDB" id="A0AAW1T028"/>
<dbReference type="EMBL" id="JALJOV010000516">
    <property type="protein sequence ID" value="KAK9863111.1"/>
    <property type="molecule type" value="Genomic_DNA"/>
</dbReference>
<gene>
    <name evidence="1" type="ORF">WJX84_011243</name>
</gene>
<name>A0AAW1T028_9CHLO</name>
<organism evidence="1 2">
    <name type="scientific">Apatococcus fuscideae</name>
    <dbReference type="NCBI Taxonomy" id="2026836"/>
    <lineage>
        <taxon>Eukaryota</taxon>
        <taxon>Viridiplantae</taxon>
        <taxon>Chlorophyta</taxon>
        <taxon>core chlorophytes</taxon>
        <taxon>Trebouxiophyceae</taxon>
        <taxon>Chlorellales</taxon>
        <taxon>Chlorellaceae</taxon>
        <taxon>Apatococcus</taxon>
    </lineage>
</organism>
<sequence>MVHGQGKTRPVVVLDLQTGEVTETLPSVAAVTKTFSKETKDCTARNGVQKALDKAQASGKSYTTLLTDVLGYVAGFAWAQPGKKAAPVQEVFVEPARKPLAELPVPGNWPEQTRKLWSSRLCTSKASAYADTTRFPDQKIVGRTRIGDEKCVGPAVPAWGEALAMAGWKTAATMETYYHPHFEEYRPLLTMAGYNSGDGMDPCKRYLPPLDYCLLEECLKEMPESRALIGQHMWPRLEEARRVQQAWIDQATAQGEAVHDPHALPFIDLLTEARTIFLMARAIWTTPGSVGRPLKDCFNSDSAQRTDPLMELKKMADCTYAPDTRRGKNLTKGHKALMLAMDISAMQRGEAQICNFGKCLLELSKASDLHILNGRTDGCSMYRIPFYNTAIYHARLSDY</sequence>